<gene>
    <name evidence="2" type="ORF">ACFPVY_13940</name>
</gene>
<proteinExistence type="predicted"/>
<dbReference type="EMBL" id="JBHSQB010000010">
    <property type="protein sequence ID" value="MFC6097753.1"/>
    <property type="molecule type" value="Genomic_DNA"/>
</dbReference>
<keyword evidence="1" id="KW-0812">Transmembrane</keyword>
<protein>
    <submittedName>
        <fullName evidence="2">D-alanyl-lipoteichoic acid biosynthesis protein DltD</fullName>
    </submittedName>
</protein>
<comment type="caution">
    <text evidence="2">The sequence shown here is derived from an EMBL/GenBank/DDBJ whole genome shotgun (WGS) entry which is preliminary data.</text>
</comment>
<keyword evidence="3" id="KW-1185">Reference proteome</keyword>
<reference evidence="3" key="1">
    <citation type="journal article" date="2019" name="Int. J. Syst. Evol. Microbiol.">
        <title>The Global Catalogue of Microorganisms (GCM) 10K type strain sequencing project: providing services to taxonomists for standard genome sequencing and annotation.</title>
        <authorList>
            <consortium name="The Broad Institute Genomics Platform"/>
            <consortium name="The Broad Institute Genome Sequencing Center for Infectious Disease"/>
            <person name="Wu L."/>
            <person name="Ma J."/>
        </authorList>
    </citation>
    <scope>NUCLEOTIDE SEQUENCE [LARGE SCALE GENOMIC DNA]</scope>
    <source>
        <strain evidence="3">CCUG 49679</strain>
    </source>
</reference>
<dbReference type="InterPro" id="IPR036514">
    <property type="entry name" value="SGNH_hydro_sf"/>
</dbReference>
<name>A0ABW1PQ19_9FLAO</name>
<dbReference type="Proteomes" id="UP001596287">
    <property type="component" value="Unassembled WGS sequence"/>
</dbReference>
<feature type="transmembrane region" description="Helical" evidence="1">
    <location>
        <begin position="9"/>
        <end position="30"/>
    </location>
</feature>
<evidence type="ECO:0000313" key="2">
    <source>
        <dbReference type="EMBL" id="MFC6097753.1"/>
    </source>
</evidence>
<accession>A0ABW1PQ19</accession>
<sequence length="318" mass="37417">MIKTFLKKIFIFLIPLLVVWICIEIFYRFVPNNYTQKATEIQNNYDSKILVLGNSHAFYGINPDYFNAKTYNFSNISQSLYFDELLIEKHLKSFKNLKYIILTVDYFSLSQVDNSSEDIYRKYYYEQYMDINVPLISRFDPKSYSLTLTRNLEMNIDLMKSYSKEKTLVEGNSKGWAMKIGTNPQFNNYETAVDVVAKNEDGLSDFQVNLDRLNRIIKLCSKQNVKVLLVTMPVTTHYARLVNQNKLRKIYTDCKRIASEQKNCIYLNLFQNKNFQNDDFYDTDHLNEKGAEKCSKILNKVIIENSGFNSLQKIENVR</sequence>
<keyword evidence="1" id="KW-1133">Transmembrane helix</keyword>
<keyword evidence="1" id="KW-0472">Membrane</keyword>
<dbReference type="Gene3D" id="3.40.50.1110">
    <property type="entry name" value="SGNH hydrolase"/>
    <property type="match status" value="1"/>
</dbReference>
<evidence type="ECO:0000313" key="3">
    <source>
        <dbReference type="Proteomes" id="UP001596287"/>
    </source>
</evidence>
<organism evidence="2 3">
    <name type="scientific">Flavobacterium qiangtangense</name>
    <dbReference type="NCBI Taxonomy" id="1442595"/>
    <lineage>
        <taxon>Bacteria</taxon>
        <taxon>Pseudomonadati</taxon>
        <taxon>Bacteroidota</taxon>
        <taxon>Flavobacteriia</taxon>
        <taxon>Flavobacteriales</taxon>
        <taxon>Flavobacteriaceae</taxon>
        <taxon>Flavobacterium</taxon>
    </lineage>
</organism>
<dbReference type="InterPro" id="IPR006998">
    <property type="entry name" value="DltD"/>
</dbReference>
<evidence type="ECO:0000256" key="1">
    <source>
        <dbReference type="SAM" id="Phobius"/>
    </source>
</evidence>
<dbReference type="SUPFAM" id="SSF52266">
    <property type="entry name" value="SGNH hydrolase"/>
    <property type="match status" value="1"/>
</dbReference>
<dbReference type="Pfam" id="PF04914">
    <property type="entry name" value="DltD"/>
    <property type="match status" value="1"/>
</dbReference>